<gene>
    <name evidence="1" type="ORF">IFM89_022196</name>
</gene>
<dbReference type="EMBL" id="JADFTS010000005">
    <property type="protein sequence ID" value="KAF9606037.1"/>
    <property type="molecule type" value="Genomic_DNA"/>
</dbReference>
<reference evidence="1 2" key="1">
    <citation type="submission" date="2020-10" db="EMBL/GenBank/DDBJ databases">
        <title>The Coptis chinensis genome and diversification of protoberbering-type alkaloids.</title>
        <authorList>
            <person name="Wang B."/>
            <person name="Shu S."/>
            <person name="Song C."/>
            <person name="Liu Y."/>
        </authorList>
    </citation>
    <scope>NUCLEOTIDE SEQUENCE [LARGE SCALE GENOMIC DNA]</scope>
    <source>
        <strain evidence="1">HL-2020</strain>
        <tissue evidence="1">Leaf</tissue>
    </source>
</reference>
<comment type="caution">
    <text evidence="1">The sequence shown here is derived from an EMBL/GenBank/DDBJ whole genome shotgun (WGS) entry which is preliminary data.</text>
</comment>
<dbReference type="Proteomes" id="UP000631114">
    <property type="component" value="Unassembled WGS sequence"/>
</dbReference>
<dbReference type="OrthoDB" id="1731949at2759"/>
<dbReference type="PANTHER" id="PTHR45023">
    <property type="match status" value="1"/>
</dbReference>
<evidence type="ECO:0000313" key="2">
    <source>
        <dbReference type="Proteomes" id="UP000631114"/>
    </source>
</evidence>
<name>A0A835LV19_9MAGN</name>
<dbReference type="AlphaFoldDB" id="A0A835LV19"/>
<dbReference type="PANTHER" id="PTHR45023:SF4">
    <property type="entry name" value="GLYCINE-RICH PROTEIN-RELATED"/>
    <property type="match status" value="1"/>
</dbReference>
<organism evidence="1 2">
    <name type="scientific">Coptis chinensis</name>
    <dbReference type="NCBI Taxonomy" id="261450"/>
    <lineage>
        <taxon>Eukaryota</taxon>
        <taxon>Viridiplantae</taxon>
        <taxon>Streptophyta</taxon>
        <taxon>Embryophyta</taxon>
        <taxon>Tracheophyta</taxon>
        <taxon>Spermatophyta</taxon>
        <taxon>Magnoliopsida</taxon>
        <taxon>Ranunculales</taxon>
        <taxon>Ranunculaceae</taxon>
        <taxon>Coptidoideae</taxon>
        <taxon>Coptis</taxon>
    </lineage>
</organism>
<accession>A0A835LV19</accession>
<keyword evidence="2" id="KW-1185">Reference proteome</keyword>
<evidence type="ECO:0000313" key="1">
    <source>
        <dbReference type="EMBL" id="KAF9606037.1"/>
    </source>
</evidence>
<sequence>MTERNLTGMKHRWTLIQANINKFHAILSKIQASPPSGYNDNMMVEEAISAYVMYNGVWKWMQCYNMVKDSPKWKRLQLRNDLHPTKKS</sequence>
<protein>
    <submittedName>
        <fullName evidence="1">Uncharacterized protein</fullName>
    </submittedName>
</protein>
<proteinExistence type="predicted"/>